<dbReference type="Gene3D" id="3.40.50.1780">
    <property type="match status" value="1"/>
</dbReference>
<feature type="domain" description="Iron hydrogenase large subunit C-terminal" evidence="2">
    <location>
        <begin position="112"/>
        <end position="403"/>
    </location>
</feature>
<accession>A0ABV2AGQ3</accession>
<gene>
    <name evidence="3" type="ORF">MHBO_000746</name>
</gene>
<evidence type="ECO:0000259" key="2">
    <source>
        <dbReference type="Pfam" id="PF02906"/>
    </source>
</evidence>
<dbReference type="Pfam" id="PF02906">
    <property type="entry name" value="Fe_hyd_lg_C"/>
    <property type="match status" value="1"/>
</dbReference>
<dbReference type="PANTHER" id="PTHR11615">
    <property type="entry name" value="NITRATE, FORMATE, IRON DEHYDROGENASE"/>
    <property type="match status" value="1"/>
</dbReference>
<dbReference type="InterPro" id="IPR004108">
    <property type="entry name" value="Fe_hydrogenase_lsu_C"/>
</dbReference>
<name>A0ABV2AGQ3_9EUKA</name>
<evidence type="ECO:0000256" key="1">
    <source>
        <dbReference type="ARBA" id="ARBA00006596"/>
    </source>
</evidence>
<sequence length="471" mass="53431">MENFSTGIKIADINDYVNLETDCIFDESKESPKNKSIKISQKNLVSIKSQSKAKSHFNQIRTNPKTKNAKITLEDCLACSGCVTSAETVLIEQQDTAQFVKMAKNIQKDHIFIVTISTQSIVSIANKLKIKPEEAFNKIRDILIRNYNVSIVVDSATGNYLALKESIVEFLKRLEQNENLPILSSECPGWVCYAEKTLGKSVIPLMSKVKSAQATMGSLIKRHFSENFNPQKMLHVAVMPCPDKKLESSRSQLAFTQNGNKIREVDCVLTTTELFDLLNFENFVNNSQNLDFKRNLKTENFKILKSNFNGRINEKSSSGGYIQNIIDYFVASENSVVKQQNISADFKIVTVTTKKFGDINLIYAYGFRNISKISRQIKSNYFGDKKVHLIEIMACPSGCLNGGGQLRPESKGVRFQKELVSELYSDFNAIKIIDDNFSKDLDFMYKALKRKKEFFKTDFNDNTPKQESLSW</sequence>
<proteinExistence type="inferred from homology"/>
<comment type="caution">
    <text evidence="3">The sequence shown here is derived from an EMBL/GenBank/DDBJ whole genome shotgun (WGS) entry which is preliminary data.</text>
</comment>
<reference evidence="3 4" key="1">
    <citation type="journal article" date="2024" name="BMC Biol.">
        <title>Comparative genomics of Ascetosporea gives new insight into the evolutionary basis for animal parasitism in Rhizaria.</title>
        <authorList>
            <person name="Hiltunen Thoren M."/>
            <person name="Onut-Brannstrom I."/>
            <person name="Alfjorden A."/>
            <person name="Peckova H."/>
            <person name="Swords F."/>
            <person name="Hooper C."/>
            <person name="Holzer A.S."/>
            <person name="Bass D."/>
            <person name="Burki F."/>
        </authorList>
    </citation>
    <scope>NUCLEOTIDE SEQUENCE [LARGE SCALE GENOMIC DNA]</scope>
    <source>
        <strain evidence="3">20-A016</strain>
    </source>
</reference>
<organism evidence="3 4">
    <name type="scientific">Bonamia ostreae</name>
    <dbReference type="NCBI Taxonomy" id="126728"/>
    <lineage>
        <taxon>Eukaryota</taxon>
        <taxon>Sar</taxon>
        <taxon>Rhizaria</taxon>
        <taxon>Endomyxa</taxon>
        <taxon>Ascetosporea</taxon>
        <taxon>Haplosporida</taxon>
        <taxon>Bonamia</taxon>
    </lineage>
</organism>
<evidence type="ECO:0000313" key="4">
    <source>
        <dbReference type="Proteomes" id="UP001439008"/>
    </source>
</evidence>
<protein>
    <recommendedName>
        <fullName evidence="2">Iron hydrogenase large subunit C-terminal domain-containing protein</fullName>
    </recommendedName>
</protein>
<dbReference type="Gene3D" id="3.40.950.10">
    <property type="entry name" value="Fe-only Hydrogenase (Larger Subunit), Chain L, domain 3"/>
    <property type="match status" value="1"/>
</dbReference>
<dbReference type="SUPFAM" id="SSF53920">
    <property type="entry name" value="Fe-only hydrogenase"/>
    <property type="match status" value="1"/>
</dbReference>
<dbReference type="Proteomes" id="UP001439008">
    <property type="component" value="Unassembled WGS sequence"/>
</dbReference>
<evidence type="ECO:0000313" key="3">
    <source>
        <dbReference type="EMBL" id="MES1918850.1"/>
    </source>
</evidence>
<dbReference type="EMBL" id="JBDODL010000139">
    <property type="protein sequence ID" value="MES1918850.1"/>
    <property type="molecule type" value="Genomic_DNA"/>
</dbReference>
<comment type="similarity">
    <text evidence="1">Belongs to the NARF family.</text>
</comment>
<dbReference type="InterPro" id="IPR050340">
    <property type="entry name" value="Cytosolic_Fe-S_CAF"/>
</dbReference>
<dbReference type="InterPro" id="IPR009016">
    <property type="entry name" value="Fe_hydrogenase"/>
</dbReference>
<keyword evidence="4" id="KW-1185">Reference proteome</keyword>